<dbReference type="InterPro" id="IPR012337">
    <property type="entry name" value="RNaseH-like_sf"/>
</dbReference>
<protein>
    <submittedName>
        <fullName evidence="6">Protein TOPLESS-like</fullName>
    </submittedName>
</protein>
<dbReference type="GO" id="GO:0006355">
    <property type="term" value="P:regulation of DNA-templated transcription"/>
    <property type="evidence" value="ECO:0007669"/>
    <property type="project" value="InterPro"/>
</dbReference>
<dbReference type="PANTHER" id="PTHR44083:SF35">
    <property type="entry name" value="TOPLESS-RELATED PROTEIN 4-LIKE ISOFORM X1"/>
    <property type="match status" value="1"/>
</dbReference>
<dbReference type="InterPro" id="IPR054080">
    <property type="entry name" value="TPR1-like_2nd"/>
</dbReference>
<proteinExistence type="predicted"/>
<feature type="region of interest" description="Disordered" evidence="3">
    <location>
        <begin position="1187"/>
        <end position="1247"/>
    </location>
</feature>
<dbReference type="Pfam" id="PF21889">
    <property type="entry name" value="TPR1-like_2nd"/>
    <property type="match status" value="2"/>
</dbReference>
<comment type="caution">
    <text evidence="6">The sequence shown here is derived from an EMBL/GenBank/DDBJ whole genome shotgun (WGS) entry which is preliminary data.</text>
</comment>
<accession>A0A6L2JP93</accession>
<feature type="compositionally biased region" description="Basic residues" evidence="3">
    <location>
        <begin position="1225"/>
        <end position="1240"/>
    </location>
</feature>
<feature type="compositionally biased region" description="Acidic residues" evidence="3">
    <location>
        <begin position="1279"/>
        <end position="1298"/>
    </location>
</feature>
<sequence>MEELVERRAVGIVDGFPSTTCTDGNKRVLKSVLKLFELEFKWEEAAVSMFHVGSCKVIVLNVLGAGHDGLVGKIGPDDGLVHKQWAWRSPGKGIRVVQVPRLGFSVGTFRVRCGCHKDDGGRDWLTTRLGSTSGIRTSGEALNKKNHFLYTQELSDMAYTSSGSSSRSDYAFLDEEKYKRTLHMLEMKSGYYFNMRYFKEVVTIGEWDEVVKYLEGFTKVEDNWAHGLFQVAPAPLPPNLAGWMTNLLVSHPSASAGPIGFGPLNDASMLKCGRTPPTNTLALKYRTTDEHGFKRTRAFWISDEVNHPPINVLPVGYSGQSLYSSDDLPKVEEVLQDQILRVMASLTRELVLLRHQFLDEEKYKRTLHMLEMELGYYFNMRYFEEVVTNGEWEEVVKYLQGFTKVKDNRYSMKIFFEIQKQKFLEALDRNDRPKAYEMLRKDLRVFLGINQELYKEITLLLGLENFRENEQLSKYADAKTARSIMLGELKKLFEANHVFHDMLMYPSFKSQRDKVLLVEAQGSSKVMNEEELKFLADLGVAEGPVTQTVITHNVAYQVDDLDAYDSDCDDFSTAKVVLMDNLSSYGSDVLFEIRPTLYDGSVIAKETNVILIADSEETLMLEKFKGKDIVNNGAQVSNDIAIAPGMYKLDRVTLAPKDKNNRETRIYYLKHTMEEAAILIEIVEQAKSLNRLDSASYYACKYVKLIQELLGYVRDTCPNIHKPSEKLVAVMPINKNKTVRTFTLVGNVYPLTRIAATNKVPLREPIPLEVVAQESVVTKVYTRRPKVIQIVLWYLDSGCSKHMTGDRSQLTNFVYKFLGTVKFGNDQIAKIMGYGDYQIFVDDYSRFTRVKFLASKDEAPDFIIKFLKRIQVGLNIPVRNIRTDNGTEFVNQTLRSYYESVGISHEISVAQSSQQNSVVERRNHTFVKAARTMLIYAKDPFVSMGQGIFIGYAPKKKAYRIYNRRTRKIIETIHVDFDELMAMDFEQLGLGPRLQCVTLTTSSSGLVPNPIPQQPCILPPRDDYDHLFQPMFDEYFNPPTIDVFPVPVAAAPRTVDLANSPVSMSIDQDAPSTNVKTAFLNGELKKEVYVSQPEGFVDQDNPSHVYKLKKALYCLKQAPRAWYDMLSSFLISQHFSKGAVDPTLFTQKARNDLLLEKPTEKHLNAIKRIFQYLKGTLNMGLWYSKDTAKTPKSKKPKTKSNSTILSEETPFEKKPTKAKKDIPSKKKPTSKPILTKKKAPIKADRGKVTKSLEVIMKKKMMMMKMAQDDEGNDDRIGNDDDNDDDNQEDDDKNNDEEE</sequence>
<dbReference type="Pfam" id="PF07727">
    <property type="entry name" value="RVT_2"/>
    <property type="match status" value="1"/>
</dbReference>
<dbReference type="Pfam" id="PF25597">
    <property type="entry name" value="SH3_retrovirus"/>
    <property type="match status" value="1"/>
</dbReference>
<dbReference type="PANTHER" id="PTHR44083">
    <property type="entry name" value="TOPLESS-RELATED PROTEIN 1-RELATED"/>
    <property type="match status" value="1"/>
</dbReference>
<evidence type="ECO:0000313" key="6">
    <source>
        <dbReference type="EMBL" id="GEU38796.1"/>
    </source>
</evidence>
<evidence type="ECO:0000256" key="3">
    <source>
        <dbReference type="SAM" id="MobiDB-lite"/>
    </source>
</evidence>
<feature type="domain" description="CTLH" evidence="4">
    <location>
        <begin position="376"/>
        <end position="434"/>
    </location>
</feature>
<dbReference type="PROSITE" id="PS50994">
    <property type="entry name" value="INTEGRASE"/>
    <property type="match status" value="1"/>
</dbReference>
<dbReference type="Gene3D" id="3.30.420.10">
    <property type="entry name" value="Ribonuclease H-like superfamily/Ribonuclease H"/>
    <property type="match status" value="1"/>
</dbReference>
<dbReference type="InterPro" id="IPR006595">
    <property type="entry name" value="CTLH_C"/>
</dbReference>
<dbReference type="InterPro" id="IPR054722">
    <property type="entry name" value="PolX-like_BBD"/>
</dbReference>
<name>A0A6L2JP93_TANCI</name>
<evidence type="ECO:0000256" key="2">
    <source>
        <dbReference type="ARBA" id="ARBA00022737"/>
    </source>
</evidence>
<organism evidence="6">
    <name type="scientific">Tanacetum cinerariifolium</name>
    <name type="common">Dalmatian daisy</name>
    <name type="synonym">Chrysanthemum cinerariifolium</name>
    <dbReference type="NCBI Taxonomy" id="118510"/>
    <lineage>
        <taxon>Eukaryota</taxon>
        <taxon>Viridiplantae</taxon>
        <taxon>Streptophyta</taxon>
        <taxon>Embryophyta</taxon>
        <taxon>Tracheophyta</taxon>
        <taxon>Spermatophyta</taxon>
        <taxon>Magnoliopsida</taxon>
        <taxon>eudicotyledons</taxon>
        <taxon>Gunneridae</taxon>
        <taxon>Pentapetalae</taxon>
        <taxon>asterids</taxon>
        <taxon>campanulids</taxon>
        <taxon>Asterales</taxon>
        <taxon>Asteraceae</taxon>
        <taxon>Asteroideae</taxon>
        <taxon>Anthemideae</taxon>
        <taxon>Anthemidinae</taxon>
        <taxon>Tanacetum</taxon>
    </lineage>
</organism>
<evidence type="ECO:0000259" key="5">
    <source>
        <dbReference type="PROSITE" id="PS50994"/>
    </source>
</evidence>
<evidence type="ECO:0000256" key="1">
    <source>
        <dbReference type="ARBA" id="ARBA00022574"/>
    </source>
</evidence>
<dbReference type="InterPro" id="IPR013103">
    <property type="entry name" value="RVT_2"/>
</dbReference>
<evidence type="ECO:0000259" key="4">
    <source>
        <dbReference type="PROSITE" id="PS50897"/>
    </source>
</evidence>
<dbReference type="SUPFAM" id="SSF53098">
    <property type="entry name" value="Ribonuclease H-like"/>
    <property type="match status" value="1"/>
</dbReference>
<dbReference type="InterPro" id="IPR057670">
    <property type="entry name" value="SH3_retrovirus"/>
</dbReference>
<feature type="domain" description="Integrase catalytic" evidence="5">
    <location>
        <begin position="781"/>
        <end position="984"/>
    </location>
</feature>
<dbReference type="InterPro" id="IPR001584">
    <property type="entry name" value="Integrase_cat-core"/>
</dbReference>
<dbReference type="EMBL" id="BKCJ010001094">
    <property type="protein sequence ID" value="GEU38796.1"/>
    <property type="molecule type" value="Genomic_DNA"/>
</dbReference>
<dbReference type="GO" id="GO:0015074">
    <property type="term" value="P:DNA integration"/>
    <property type="evidence" value="ECO:0007669"/>
    <property type="project" value="InterPro"/>
</dbReference>
<dbReference type="GO" id="GO:0003676">
    <property type="term" value="F:nucleic acid binding"/>
    <property type="evidence" value="ECO:0007669"/>
    <property type="project" value="InterPro"/>
</dbReference>
<reference evidence="6" key="1">
    <citation type="journal article" date="2019" name="Sci. Rep.">
        <title>Draft genome of Tanacetum cinerariifolium, the natural source of mosquito coil.</title>
        <authorList>
            <person name="Yamashiro T."/>
            <person name="Shiraishi A."/>
            <person name="Satake H."/>
            <person name="Nakayama K."/>
        </authorList>
    </citation>
    <scope>NUCLEOTIDE SEQUENCE</scope>
</reference>
<dbReference type="PROSITE" id="PS50897">
    <property type="entry name" value="CTLH"/>
    <property type="match status" value="1"/>
</dbReference>
<feature type="region of interest" description="Disordered" evidence="3">
    <location>
        <begin position="1262"/>
        <end position="1298"/>
    </location>
</feature>
<feature type="compositionally biased region" description="Basic and acidic residues" evidence="3">
    <location>
        <begin position="1210"/>
        <end position="1224"/>
    </location>
</feature>
<keyword evidence="1" id="KW-0853">WD repeat</keyword>
<keyword evidence="2" id="KW-0677">Repeat</keyword>
<gene>
    <name evidence="6" type="ORF">Tci_010774</name>
</gene>
<dbReference type="Pfam" id="PF22936">
    <property type="entry name" value="Pol_BBD"/>
    <property type="match status" value="1"/>
</dbReference>
<dbReference type="InterPro" id="IPR036397">
    <property type="entry name" value="RNaseH_sf"/>
</dbReference>
<dbReference type="InterPro" id="IPR027728">
    <property type="entry name" value="Topless_fam"/>
</dbReference>
<dbReference type="SMART" id="SM00668">
    <property type="entry name" value="CTLH"/>
    <property type="match status" value="1"/>
</dbReference>